<name>A4Q7X7_MESH7</name>
<organism evidence="2 3">
    <name type="scientific">Mesomycoplasma hyopneumoniae (strain 7448)</name>
    <name type="common">Mycoplasma hyopneumoniae</name>
    <dbReference type="NCBI Taxonomy" id="262722"/>
    <lineage>
        <taxon>Bacteria</taxon>
        <taxon>Bacillati</taxon>
        <taxon>Mycoplasmatota</taxon>
        <taxon>Mycoplasmoidales</taxon>
        <taxon>Metamycoplasmataceae</taxon>
        <taxon>Mesomycoplasma</taxon>
    </lineage>
</organism>
<sequence>MIVIEEIKDFVKKSFLFGVSTFCWSNSTLRFLNSFSGVLLFDLVDLVIGFFVISKFLTVYPVASPRFSIWKLAWLFSIATFEVFVLFCPPLFPLFLSSYSSVASKSLLSDPSSRESKKVVSKTLVGLRSEYLISTTLIELSLVLNSVFEVSFLIVFPKGIS</sequence>
<evidence type="ECO:0000256" key="1">
    <source>
        <dbReference type="SAM" id="Phobius"/>
    </source>
</evidence>
<keyword evidence="1" id="KW-1133">Transmembrane helix</keyword>
<accession>A4Q7X7</accession>
<keyword evidence="1" id="KW-0472">Membrane</keyword>
<dbReference type="AlphaFoldDB" id="A4Q7X7"/>
<dbReference type="Proteomes" id="UP000000553">
    <property type="component" value="Chromosome"/>
</dbReference>
<dbReference type="HOGENOM" id="CLU_1641835_0_0_14"/>
<reference evidence="2 3" key="1">
    <citation type="journal article" date="2005" name="J. Bacteriol.">
        <title>Swine and poultry pathogens: the complete genome sequences of two strains of Mycoplasma hyopneumoniae and a strain of Mycoplasma synoviae.</title>
        <authorList>
            <person name="Vasconcelos A.T."/>
            <person name="Ferreira H.B."/>
            <person name="Bizarro C.V."/>
            <person name="Bonatto S.L."/>
            <person name="Carvalho M.O."/>
            <person name="Pinto P.M."/>
            <person name="Almeida D.F."/>
            <person name="Almeida L.G."/>
            <person name="Almeida R."/>
            <person name="Alves-Filho L."/>
            <person name="Assuncao E.N."/>
            <person name="Azevedo V.A."/>
            <person name="Bogo M.R."/>
            <person name="Brigido M.M."/>
            <person name="Brocchi M."/>
            <person name="Burity H.A."/>
            <person name="Camargo A.A."/>
            <person name="Camargo S.S."/>
            <person name="Carepo M.S."/>
            <person name="Carraro D.M."/>
            <person name="de Mattos Cascardo J.C."/>
            <person name="Castro L.A."/>
            <person name="Cavalcanti G."/>
            <person name="Chemale G."/>
            <person name="Collevatti R.G."/>
            <person name="Cunha C.W."/>
            <person name="Dallagiovanna B."/>
            <person name="Dambros B.P."/>
            <person name="Dellagostin O.A."/>
            <person name="Falcao C."/>
            <person name="Fantinatti-Garboggini F."/>
            <person name="Felipe M.S."/>
            <person name="Fiorentin L."/>
            <person name="Franco G.R."/>
            <person name="Freitas N.S."/>
            <person name="Frias D."/>
            <person name="Grangeiro T.B."/>
            <person name="Grisard E.C."/>
            <person name="Guimaraes C.T."/>
            <person name="Hungria M."/>
            <person name="Jardim S.N."/>
            <person name="Krieger M.A."/>
            <person name="Laurino J.P."/>
            <person name="Lima L.F."/>
            <person name="Lopes M.I."/>
            <person name="Loreto E.L."/>
            <person name="Madeira H.M."/>
            <person name="Manfio G.P."/>
            <person name="Maranhao A.Q."/>
            <person name="Martinkovics C.T."/>
            <person name="Medeiros S.R."/>
            <person name="Moreira M.A."/>
            <person name="Neiva M."/>
            <person name="Ramalho-Neto C.E."/>
            <person name="Nicolas M.F."/>
            <person name="Oliveira S.C."/>
            <person name="Paixao R.F."/>
            <person name="Pedrosa F.O."/>
            <person name="Pena S.D."/>
            <person name="Pereira M."/>
            <person name="Pereira-Ferrari L."/>
            <person name="Piffer I."/>
            <person name="Pinto L.S."/>
            <person name="Potrich D.P."/>
            <person name="Salim A.C."/>
            <person name="Santos F.R."/>
            <person name="Schmitt R."/>
            <person name="Schneider M.P."/>
            <person name="Schrank A."/>
            <person name="Schrank I.S."/>
            <person name="Schuck A.F."/>
            <person name="Seuanez H.N."/>
            <person name="Silva D.W."/>
            <person name="Silva R."/>
            <person name="Silva S.C."/>
            <person name="Soares C.M."/>
            <person name="Souza K.R."/>
            <person name="Souza R.C."/>
            <person name="Staats C.C."/>
            <person name="Steffens M.B."/>
            <person name="Teixeira S.M."/>
            <person name="Urmenyi T.P."/>
            <person name="Vainstein M.H."/>
            <person name="Zuccherato L.W."/>
            <person name="Simpson A.J."/>
            <person name="Zaha A."/>
        </authorList>
    </citation>
    <scope>NUCLEOTIDE SEQUENCE [LARGE SCALE GENOMIC DNA]</scope>
    <source>
        <strain evidence="2 3">7448</strain>
    </source>
</reference>
<gene>
    <name evidence="2" type="ordered locus">MHP7448_0710</name>
</gene>
<proteinExistence type="predicted"/>
<evidence type="ECO:0000313" key="3">
    <source>
        <dbReference type="Proteomes" id="UP000000553"/>
    </source>
</evidence>
<keyword evidence="1" id="KW-0812">Transmembrane</keyword>
<feature type="transmembrane region" description="Helical" evidence="1">
    <location>
        <begin position="72"/>
        <end position="92"/>
    </location>
</feature>
<protein>
    <submittedName>
        <fullName evidence="2">Uncharacterized protein</fullName>
    </submittedName>
</protein>
<dbReference type="EMBL" id="AE017244">
    <property type="protein sequence ID" value="ABP01125.1"/>
    <property type="molecule type" value="Genomic_DNA"/>
</dbReference>
<dbReference type="KEGG" id="mhp:MHP7448_0710"/>
<evidence type="ECO:0000313" key="2">
    <source>
        <dbReference type="EMBL" id="ABP01125.1"/>
    </source>
</evidence>
<feature type="transmembrane region" description="Helical" evidence="1">
    <location>
        <begin position="38"/>
        <end position="60"/>
    </location>
</feature>